<gene>
    <name evidence="2" type="ORF">B9Z19DRAFT_590730</name>
</gene>
<dbReference type="AlphaFoldDB" id="A0A2T7A1K4"/>
<keyword evidence="3" id="KW-1185">Reference proteome</keyword>
<evidence type="ECO:0000313" key="3">
    <source>
        <dbReference type="Proteomes" id="UP000244722"/>
    </source>
</evidence>
<dbReference type="OrthoDB" id="5397087at2759"/>
<feature type="compositionally biased region" description="Low complexity" evidence="1">
    <location>
        <begin position="180"/>
        <end position="199"/>
    </location>
</feature>
<feature type="compositionally biased region" description="Basic and acidic residues" evidence="1">
    <location>
        <begin position="13"/>
        <end position="24"/>
    </location>
</feature>
<evidence type="ECO:0000313" key="2">
    <source>
        <dbReference type="EMBL" id="PUU81545.1"/>
    </source>
</evidence>
<feature type="region of interest" description="Disordered" evidence="1">
    <location>
        <begin position="369"/>
        <end position="390"/>
    </location>
</feature>
<protein>
    <submittedName>
        <fullName evidence="2">Uncharacterized protein</fullName>
    </submittedName>
</protein>
<feature type="region of interest" description="Disordered" evidence="1">
    <location>
        <begin position="148"/>
        <end position="199"/>
    </location>
</feature>
<evidence type="ECO:0000256" key="1">
    <source>
        <dbReference type="SAM" id="MobiDB-lite"/>
    </source>
</evidence>
<accession>A0A2T7A1K4</accession>
<feature type="compositionally biased region" description="Polar residues" evidence="1">
    <location>
        <begin position="324"/>
        <end position="337"/>
    </location>
</feature>
<sequence length="415" mass="45813">MPPQRTLPPAKAVKTERTHEENQERAYIAASRRSDRSLEARIESARRASAIHKRRTGRALRVTEQDVINEEMYEEEEDEYYGYRGLAASFRNGSHDLNRRLQAYLQSQLVMRSALSQAMSVDGGNPSQQYPAIQSTYQSSYMQQPMGGPYVDASVHPPHMSPTTYQSLRQQPYPSPAAGQQRYQRAMSMQMSQSPSMHPQGYQQGIAYGNQPVFAPSSTPAGSLGTLAGQYPTQIMPNHQTGMMPQQFTPQQVASQASKTNTSLSFNDSLAAFPFTTALPPETQQFLQPALDPSDPLYPALMAGHSNAPLFGFNNGANDLKSPITESTPSVRSSEINPSPPSFSPLSSDQTTLDCSSDQQTLNSLFDPSAVQTSSPLEQTSISPGGDSISNENMFNSWNDLIEEDNIWNHHLERV</sequence>
<dbReference type="STRING" id="42251.A0A2T7A1K4"/>
<dbReference type="Proteomes" id="UP000244722">
    <property type="component" value="Unassembled WGS sequence"/>
</dbReference>
<reference evidence="2 3" key="1">
    <citation type="submission" date="2017-04" db="EMBL/GenBank/DDBJ databases">
        <title>Draft genome sequence of Tuber borchii Vittad., a whitish edible truffle.</title>
        <authorList>
            <consortium name="DOE Joint Genome Institute"/>
            <person name="Murat C."/>
            <person name="Kuo A."/>
            <person name="Barry K.W."/>
            <person name="Clum A."/>
            <person name="Dockter R.B."/>
            <person name="Fauchery L."/>
            <person name="Iotti M."/>
            <person name="Kohler A."/>
            <person name="Labutti K."/>
            <person name="Lindquist E.A."/>
            <person name="Lipzen A."/>
            <person name="Ohm R.A."/>
            <person name="Wang M."/>
            <person name="Grigoriev I.V."/>
            <person name="Zambonelli A."/>
            <person name="Martin F.M."/>
        </authorList>
    </citation>
    <scope>NUCLEOTIDE SEQUENCE [LARGE SCALE GENOMIC DNA]</scope>
    <source>
        <strain evidence="2 3">Tbo3840</strain>
    </source>
</reference>
<feature type="compositionally biased region" description="Polar residues" evidence="1">
    <location>
        <begin position="161"/>
        <end position="172"/>
    </location>
</feature>
<dbReference type="EMBL" id="NESQ01000043">
    <property type="protein sequence ID" value="PUU81545.1"/>
    <property type="molecule type" value="Genomic_DNA"/>
</dbReference>
<proteinExistence type="predicted"/>
<organism evidence="2 3">
    <name type="scientific">Tuber borchii</name>
    <name type="common">White truffle</name>
    <dbReference type="NCBI Taxonomy" id="42251"/>
    <lineage>
        <taxon>Eukaryota</taxon>
        <taxon>Fungi</taxon>
        <taxon>Dikarya</taxon>
        <taxon>Ascomycota</taxon>
        <taxon>Pezizomycotina</taxon>
        <taxon>Pezizomycetes</taxon>
        <taxon>Pezizales</taxon>
        <taxon>Tuberaceae</taxon>
        <taxon>Tuber</taxon>
    </lineage>
</organism>
<name>A0A2T7A1K4_TUBBO</name>
<feature type="region of interest" description="Disordered" evidence="1">
    <location>
        <begin position="321"/>
        <end position="355"/>
    </location>
</feature>
<comment type="caution">
    <text evidence="2">The sequence shown here is derived from an EMBL/GenBank/DDBJ whole genome shotgun (WGS) entry which is preliminary data.</text>
</comment>
<feature type="region of interest" description="Disordered" evidence="1">
    <location>
        <begin position="1"/>
        <end position="34"/>
    </location>
</feature>